<dbReference type="OrthoDB" id="4363568at2759"/>
<name>A0A3A3A3Z8_9EURO</name>
<feature type="signal peptide" evidence="2">
    <location>
        <begin position="1"/>
        <end position="19"/>
    </location>
</feature>
<dbReference type="Proteomes" id="UP000266188">
    <property type="component" value="Unassembled WGS sequence"/>
</dbReference>
<feature type="compositionally biased region" description="Low complexity" evidence="1">
    <location>
        <begin position="25"/>
        <end position="37"/>
    </location>
</feature>
<dbReference type="AlphaFoldDB" id="A0A3A3A3Z8"/>
<dbReference type="EMBL" id="MVGC01000095">
    <property type="protein sequence ID" value="RJE24071.1"/>
    <property type="molecule type" value="Genomic_DNA"/>
</dbReference>
<evidence type="ECO:0000256" key="2">
    <source>
        <dbReference type="SAM" id="SignalP"/>
    </source>
</evidence>
<protein>
    <submittedName>
        <fullName evidence="3">Uncharacterized protein</fullName>
    </submittedName>
</protein>
<gene>
    <name evidence="3" type="ORF">PHISCL_03607</name>
</gene>
<feature type="region of interest" description="Disordered" evidence="1">
    <location>
        <begin position="23"/>
        <end position="42"/>
    </location>
</feature>
<evidence type="ECO:0000313" key="3">
    <source>
        <dbReference type="EMBL" id="RJE24071.1"/>
    </source>
</evidence>
<sequence>MHLFMILSSLLLLTSPGLARKAKRPATTTAPSAAASTSGCTPTSGDASVMEFAYALEDLGAHFYSSTPLNSSAFSGAPNDSNAAWFPNFRGMAKQSNLSLMAIEELGNKTPTYKAPACNFTLPHASSPRMLLDTTYYMESSLCGAYIGLAGYSESPEVSFLMARLAAGHSGHATYVQGHLMEPIYSDTNVSLVPAYPPEHVLTPGMSPGMLGDFLGKCVRLPVKPCGNTLIVDATSGNLTNNPTLISSAMATQTAT</sequence>
<organism evidence="3 4">
    <name type="scientific">Aspergillus sclerotialis</name>
    <dbReference type="NCBI Taxonomy" id="2070753"/>
    <lineage>
        <taxon>Eukaryota</taxon>
        <taxon>Fungi</taxon>
        <taxon>Dikarya</taxon>
        <taxon>Ascomycota</taxon>
        <taxon>Pezizomycotina</taxon>
        <taxon>Eurotiomycetes</taxon>
        <taxon>Eurotiomycetidae</taxon>
        <taxon>Eurotiales</taxon>
        <taxon>Aspergillaceae</taxon>
        <taxon>Aspergillus</taxon>
        <taxon>Aspergillus subgen. Polypaecilum</taxon>
    </lineage>
</organism>
<comment type="caution">
    <text evidence="3">The sequence shown here is derived from an EMBL/GenBank/DDBJ whole genome shotgun (WGS) entry which is preliminary data.</text>
</comment>
<reference evidence="4" key="1">
    <citation type="submission" date="2017-02" db="EMBL/GenBank/DDBJ databases">
        <authorList>
            <person name="Tafer H."/>
            <person name="Lopandic K."/>
        </authorList>
    </citation>
    <scope>NUCLEOTIDE SEQUENCE [LARGE SCALE GENOMIC DNA]</scope>
    <source>
        <strain evidence="4">CBS 366.77</strain>
    </source>
</reference>
<accession>A0A3A3A3Z8</accession>
<proteinExistence type="predicted"/>
<dbReference type="Pfam" id="PF13668">
    <property type="entry name" value="Ferritin_2"/>
    <property type="match status" value="1"/>
</dbReference>
<evidence type="ECO:0000313" key="4">
    <source>
        <dbReference type="Proteomes" id="UP000266188"/>
    </source>
</evidence>
<keyword evidence="4" id="KW-1185">Reference proteome</keyword>
<evidence type="ECO:0000256" key="1">
    <source>
        <dbReference type="SAM" id="MobiDB-lite"/>
    </source>
</evidence>
<feature type="chain" id="PRO_5017233207" evidence="2">
    <location>
        <begin position="20"/>
        <end position="256"/>
    </location>
</feature>
<keyword evidence="2" id="KW-0732">Signal</keyword>